<reference evidence="2" key="1">
    <citation type="submission" date="2022-11" db="UniProtKB">
        <authorList>
            <consortium name="WormBaseParasite"/>
        </authorList>
    </citation>
    <scope>IDENTIFICATION</scope>
</reference>
<sequence length="126" mass="13440">MKHYTATASRDGKWWMIRIPDLDGLTQTRRLGDAESTAREYIAATLDVAPDDIAVTVTVSDVNGLDVLAETHAISAARSDAAALERAASDRAVSLAKRLAAAEIPVRDIGTIMGVSHQRAAQLVNT</sequence>
<name>A0A914CG42_9BILA</name>
<proteinExistence type="predicted"/>
<dbReference type="WBParaSite" id="ACRNAN_scaffold1049.g15700.t1">
    <property type="protein sequence ID" value="ACRNAN_scaffold1049.g15700.t1"/>
    <property type="gene ID" value="ACRNAN_scaffold1049.g15700"/>
</dbReference>
<dbReference type="AlphaFoldDB" id="A0A914CG42"/>
<protein>
    <submittedName>
        <fullName evidence="2">HicB-like antitoxin of toxin-antitoxin system domain-containing protein</fullName>
    </submittedName>
</protein>
<accession>A0A914CG42</accession>
<dbReference type="Proteomes" id="UP000887540">
    <property type="component" value="Unplaced"/>
</dbReference>
<evidence type="ECO:0000313" key="2">
    <source>
        <dbReference type="WBParaSite" id="ACRNAN_scaffold1049.g15700.t1"/>
    </source>
</evidence>
<keyword evidence="1" id="KW-1185">Reference proteome</keyword>
<evidence type="ECO:0000313" key="1">
    <source>
        <dbReference type="Proteomes" id="UP000887540"/>
    </source>
</evidence>
<organism evidence="1 2">
    <name type="scientific">Acrobeloides nanus</name>
    <dbReference type="NCBI Taxonomy" id="290746"/>
    <lineage>
        <taxon>Eukaryota</taxon>
        <taxon>Metazoa</taxon>
        <taxon>Ecdysozoa</taxon>
        <taxon>Nematoda</taxon>
        <taxon>Chromadorea</taxon>
        <taxon>Rhabditida</taxon>
        <taxon>Tylenchina</taxon>
        <taxon>Cephalobomorpha</taxon>
        <taxon>Cephaloboidea</taxon>
        <taxon>Cephalobidae</taxon>
        <taxon>Acrobeloides</taxon>
    </lineage>
</organism>